<dbReference type="KEGG" id="muo:115466092"/>
<evidence type="ECO:0000259" key="20">
    <source>
        <dbReference type="PROSITE" id="PS50026"/>
    </source>
</evidence>
<dbReference type="Proteomes" id="UP000515156">
    <property type="component" value="Chromosome 3"/>
</dbReference>
<keyword evidence="5 18" id="KW-0812">Transmembrane</keyword>
<dbReference type="InterPro" id="IPR049883">
    <property type="entry name" value="NOTCH1_EGF-like"/>
</dbReference>
<feature type="compositionally biased region" description="Polar residues" evidence="17">
    <location>
        <begin position="185"/>
        <end position="198"/>
    </location>
</feature>
<dbReference type="InterPro" id="IPR001740">
    <property type="entry name" value="GPCR_2_EMR1-like_rcpt"/>
</dbReference>
<keyword evidence="9 18" id="KW-1133">Transmembrane helix</keyword>
<evidence type="ECO:0000256" key="9">
    <source>
        <dbReference type="ARBA" id="ARBA00022989"/>
    </source>
</evidence>
<evidence type="ECO:0000256" key="14">
    <source>
        <dbReference type="ARBA" id="ARBA00023180"/>
    </source>
</evidence>
<evidence type="ECO:0000256" key="13">
    <source>
        <dbReference type="ARBA" id="ARBA00023170"/>
    </source>
</evidence>
<protein>
    <submittedName>
        <fullName evidence="24">Adhesion G protein-coupled receptor E1 isoform X1</fullName>
    </submittedName>
</protein>
<evidence type="ECO:0000259" key="21">
    <source>
        <dbReference type="PROSITE" id="PS50221"/>
    </source>
</evidence>
<dbReference type="InterPro" id="IPR017983">
    <property type="entry name" value="GPCR_2_secretin-like_CS"/>
</dbReference>
<evidence type="ECO:0000259" key="22">
    <source>
        <dbReference type="PROSITE" id="PS50261"/>
    </source>
</evidence>
<dbReference type="InterPro" id="IPR001881">
    <property type="entry name" value="EGF-like_Ca-bd_dom"/>
</dbReference>
<dbReference type="PANTHER" id="PTHR12011">
    <property type="entry name" value="ADHESION G-PROTEIN COUPLED RECEPTOR"/>
    <property type="match status" value="1"/>
</dbReference>
<evidence type="ECO:0000256" key="7">
    <source>
        <dbReference type="ARBA" id="ARBA00022737"/>
    </source>
</evidence>
<dbReference type="PROSITE" id="PS00010">
    <property type="entry name" value="ASX_HYDROXYL"/>
    <property type="match status" value="2"/>
</dbReference>
<dbReference type="FunFam" id="2.10.25.10:FF:000038">
    <property type="entry name" value="Fibrillin 2"/>
    <property type="match status" value="2"/>
</dbReference>
<accession>A0A6P7XID7</accession>
<dbReference type="InParanoid" id="A0A6P7XID7"/>
<dbReference type="FunFam" id="1.20.1070.10:FF:000054">
    <property type="entry name" value="Adhesion G protein-coupled receptor E3"/>
    <property type="match status" value="1"/>
</dbReference>
<dbReference type="Pfam" id="PF00002">
    <property type="entry name" value="7tm_2"/>
    <property type="match status" value="1"/>
</dbReference>
<keyword evidence="23" id="KW-1185">Reference proteome</keyword>
<dbReference type="RefSeq" id="XP_030052976.1">
    <property type="nucleotide sequence ID" value="XM_030197116.1"/>
</dbReference>
<feature type="domain" description="EGF-like" evidence="20">
    <location>
        <begin position="39"/>
        <end position="78"/>
    </location>
</feature>
<keyword evidence="15" id="KW-0807">Transducer</keyword>
<keyword evidence="10" id="KW-0297">G-protein coupled receptor</keyword>
<evidence type="ECO:0000256" key="19">
    <source>
        <dbReference type="SAM" id="SignalP"/>
    </source>
</evidence>
<dbReference type="Gene3D" id="2.10.25.10">
    <property type="entry name" value="Laminin"/>
    <property type="match status" value="2"/>
</dbReference>
<feature type="domain" description="GAIN-B" evidence="21">
    <location>
        <begin position="268"/>
        <end position="443"/>
    </location>
</feature>
<dbReference type="InterPro" id="IPR046338">
    <property type="entry name" value="GAIN_dom_sf"/>
</dbReference>
<dbReference type="InterPro" id="IPR017981">
    <property type="entry name" value="GPCR_2-like_7TM"/>
</dbReference>
<evidence type="ECO:0000256" key="15">
    <source>
        <dbReference type="ARBA" id="ARBA00023224"/>
    </source>
</evidence>
<keyword evidence="11 18" id="KW-0472">Membrane</keyword>
<evidence type="ECO:0000313" key="24">
    <source>
        <dbReference type="RefSeq" id="XP_030052976.1"/>
    </source>
</evidence>
<gene>
    <name evidence="24" type="primary">ADGRE1</name>
</gene>
<dbReference type="AlphaFoldDB" id="A0A6P7XID7"/>
<feature type="transmembrane region" description="Helical" evidence="18">
    <location>
        <begin position="670"/>
        <end position="693"/>
    </location>
</feature>
<feature type="domain" description="G-protein coupled receptors family 2 profile 2" evidence="22">
    <location>
        <begin position="448"/>
        <end position="694"/>
    </location>
</feature>
<proteinExistence type="inferred from homology"/>
<sequence>MGKTHISLLLGIFFLGLPCIRQCYSSHGTGVTNGPGRTDINECIPPTLVDCGLNAECKNTIGSYHCICLQGYQTTSGEKEFQNKTETTCEDVNECNFSDACPKNSRCTNTIGSYYCQCKDGYRSTSGSHFTKGAARCENVRVQNPFPSGSSGAGELDLDSMNDPDDDYSDDFNLHHVPASEDGSKCQSNNGTKECTNSSHKPVNYAFSSLMKDINDLKNTTLEEAMESFGNVLNKTALWHNLTTEKISITATSFFEAVERIALTLISGSQSVITEQMELQSKVLEANESCDVTSDPLSLNAKGDQMKIHCSTIIGDKTQGSAGAAFASYTDMEKFLTADFFDAERTEPGKKIQAIQINSRVVTGMINSKQRTDFTHPVNFTLQLIQEKGCTGKTICVFWDGSIGNGSWSTEGCETLHSNLTYTECSCYHLSSFAVLMATEESEDAPILWIITCIGIVFSLVCLCLAILTFLLCRPIRNASTSNHLQLSLCLFMGQFLFLVGIHKTFIKILCAIIAGFLHYFFLAAFSWMFLEALMLFLTVRNLKVVNYFNTRNIKMLHLCLFGYGFPALIVMISAAVNPSGYGTEKHCWLCTESNMIWSFLAPVCVFILINSILFATTLWILRAKLSTVNADVSTLKDTRLLTFKAIAQLFILGCTWIFGLFQIGSIAEVMSYLFTIINSLQGAFIFLIHCVLNRQVRQEYRRWLKSIQTLPTESQASMTITKTTDTSTEMKEKKLSKASTAIPWKESATSV</sequence>
<feature type="region of interest" description="Disordered" evidence="17">
    <location>
        <begin position="179"/>
        <end position="198"/>
    </location>
</feature>
<dbReference type="GO" id="GO:0007189">
    <property type="term" value="P:adenylate cyclase-activating G protein-coupled receptor signaling pathway"/>
    <property type="evidence" value="ECO:0007669"/>
    <property type="project" value="TreeGrafter"/>
</dbReference>
<dbReference type="PANTHER" id="PTHR12011:SF449">
    <property type="entry name" value="ADHESION G PROTEIN-COUPLED RECEPTOR E1"/>
    <property type="match status" value="1"/>
</dbReference>
<feature type="transmembrane region" description="Helical" evidence="18">
    <location>
        <begin position="447"/>
        <end position="473"/>
    </location>
</feature>
<evidence type="ECO:0000256" key="11">
    <source>
        <dbReference type="ARBA" id="ARBA00023136"/>
    </source>
</evidence>
<dbReference type="PRINTS" id="PR00249">
    <property type="entry name" value="GPCRSECRETIN"/>
</dbReference>
<dbReference type="PRINTS" id="PR01128">
    <property type="entry name" value="EMR1HORMONER"/>
</dbReference>
<dbReference type="InterPro" id="IPR000742">
    <property type="entry name" value="EGF"/>
</dbReference>
<evidence type="ECO:0000256" key="18">
    <source>
        <dbReference type="SAM" id="Phobius"/>
    </source>
</evidence>
<evidence type="ECO:0000256" key="10">
    <source>
        <dbReference type="ARBA" id="ARBA00023040"/>
    </source>
</evidence>
<dbReference type="CDD" id="cd00054">
    <property type="entry name" value="EGF_CA"/>
    <property type="match status" value="2"/>
</dbReference>
<keyword evidence="8" id="KW-0106">Calcium</keyword>
<keyword evidence="4 16" id="KW-0245">EGF-like domain</keyword>
<evidence type="ECO:0000256" key="5">
    <source>
        <dbReference type="ARBA" id="ARBA00022692"/>
    </source>
</evidence>
<comment type="similarity">
    <text evidence="2">Belongs to the G-protein coupled receptor 2 family. Adhesion G-protein coupled receptor (ADGR) subfamily.</text>
</comment>
<dbReference type="GO" id="GO:0005509">
    <property type="term" value="F:calcium ion binding"/>
    <property type="evidence" value="ECO:0007669"/>
    <property type="project" value="InterPro"/>
</dbReference>
<dbReference type="Pfam" id="PF01825">
    <property type="entry name" value="GPS"/>
    <property type="match status" value="1"/>
</dbReference>
<feature type="chain" id="PRO_5027997179" evidence="19">
    <location>
        <begin position="26"/>
        <end position="752"/>
    </location>
</feature>
<evidence type="ECO:0000256" key="6">
    <source>
        <dbReference type="ARBA" id="ARBA00022729"/>
    </source>
</evidence>
<evidence type="ECO:0000256" key="2">
    <source>
        <dbReference type="ARBA" id="ARBA00007343"/>
    </source>
</evidence>
<dbReference type="PROSITE" id="PS50026">
    <property type="entry name" value="EGF_3"/>
    <property type="match status" value="2"/>
</dbReference>
<keyword evidence="6 19" id="KW-0732">Signal</keyword>
<dbReference type="CDD" id="cd15439">
    <property type="entry name" value="7tmB2_EMR"/>
    <property type="match status" value="1"/>
</dbReference>
<dbReference type="InterPro" id="IPR018097">
    <property type="entry name" value="EGF_Ca-bd_CS"/>
</dbReference>
<dbReference type="PROSITE" id="PS50221">
    <property type="entry name" value="GAIN_B"/>
    <property type="match status" value="1"/>
</dbReference>
<feature type="transmembrane region" description="Helical" evidence="18">
    <location>
        <begin position="642"/>
        <end position="664"/>
    </location>
</feature>
<dbReference type="SMART" id="SM00303">
    <property type="entry name" value="GPS"/>
    <property type="match status" value="1"/>
</dbReference>
<dbReference type="SMART" id="SM00181">
    <property type="entry name" value="EGF"/>
    <property type="match status" value="2"/>
</dbReference>
<keyword evidence="3" id="KW-1003">Cell membrane</keyword>
<dbReference type="InterPro" id="IPR000152">
    <property type="entry name" value="EGF-type_Asp/Asn_hydroxyl_site"/>
</dbReference>
<evidence type="ECO:0000256" key="1">
    <source>
        <dbReference type="ARBA" id="ARBA00004651"/>
    </source>
</evidence>
<dbReference type="GO" id="GO:0004930">
    <property type="term" value="F:G protein-coupled receptor activity"/>
    <property type="evidence" value="ECO:0007669"/>
    <property type="project" value="UniProtKB-KW"/>
</dbReference>
<keyword evidence="13 24" id="KW-0675">Receptor</keyword>
<reference evidence="24" key="1">
    <citation type="submission" date="2025-08" db="UniProtKB">
        <authorList>
            <consortium name="RefSeq"/>
        </authorList>
    </citation>
    <scope>IDENTIFICATION</scope>
</reference>
<evidence type="ECO:0000256" key="12">
    <source>
        <dbReference type="ARBA" id="ARBA00023157"/>
    </source>
</evidence>
<feature type="transmembrane region" description="Helical" evidence="18">
    <location>
        <begin position="509"/>
        <end position="538"/>
    </location>
</feature>
<dbReference type="GeneID" id="115466092"/>
<dbReference type="InterPro" id="IPR000832">
    <property type="entry name" value="GPCR_2_secretin-like"/>
</dbReference>
<evidence type="ECO:0000256" key="8">
    <source>
        <dbReference type="ARBA" id="ARBA00022837"/>
    </source>
</evidence>
<keyword evidence="14" id="KW-0325">Glycoprotein</keyword>
<feature type="transmembrane region" description="Helical" evidence="18">
    <location>
        <begin position="597"/>
        <end position="622"/>
    </location>
</feature>
<dbReference type="SUPFAM" id="SSF57196">
    <property type="entry name" value="EGF/Laminin"/>
    <property type="match status" value="2"/>
</dbReference>
<dbReference type="SUPFAM" id="SSF81321">
    <property type="entry name" value="Family A G protein-coupled receptor-like"/>
    <property type="match status" value="1"/>
</dbReference>
<dbReference type="PROSITE" id="PS50261">
    <property type="entry name" value="G_PROTEIN_RECEP_F2_4"/>
    <property type="match status" value="1"/>
</dbReference>
<dbReference type="PROSITE" id="PS01187">
    <property type="entry name" value="EGF_CA"/>
    <property type="match status" value="1"/>
</dbReference>
<feature type="transmembrane region" description="Helical" evidence="18">
    <location>
        <begin position="559"/>
        <end position="577"/>
    </location>
</feature>
<comment type="caution">
    <text evidence="16">Lacks conserved residue(s) required for the propagation of feature annotation.</text>
</comment>
<evidence type="ECO:0000256" key="16">
    <source>
        <dbReference type="PROSITE-ProRule" id="PRU00076"/>
    </source>
</evidence>
<dbReference type="OrthoDB" id="1100386at2759"/>
<evidence type="ECO:0000256" key="17">
    <source>
        <dbReference type="SAM" id="MobiDB-lite"/>
    </source>
</evidence>
<dbReference type="Gene3D" id="2.60.220.50">
    <property type="match status" value="1"/>
</dbReference>
<feature type="signal peptide" evidence="19">
    <location>
        <begin position="1"/>
        <end position="25"/>
    </location>
</feature>
<feature type="domain" description="EGF-like" evidence="20">
    <location>
        <begin position="91"/>
        <end position="128"/>
    </location>
</feature>
<organism evidence="23 24">
    <name type="scientific">Microcaecilia unicolor</name>
    <dbReference type="NCBI Taxonomy" id="1415580"/>
    <lineage>
        <taxon>Eukaryota</taxon>
        <taxon>Metazoa</taxon>
        <taxon>Chordata</taxon>
        <taxon>Craniata</taxon>
        <taxon>Vertebrata</taxon>
        <taxon>Euteleostomi</taxon>
        <taxon>Amphibia</taxon>
        <taxon>Gymnophiona</taxon>
        <taxon>Siphonopidae</taxon>
        <taxon>Microcaecilia</taxon>
    </lineage>
</organism>
<dbReference type="CTD" id="2015"/>
<dbReference type="GO" id="GO:0007166">
    <property type="term" value="P:cell surface receptor signaling pathway"/>
    <property type="evidence" value="ECO:0007669"/>
    <property type="project" value="InterPro"/>
</dbReference>
<evidence type="ECO:0000256" key="4">
    <source>
        <dbReference type="ARBA" id="ARBA00022536"/>
    </source>
</evidence>
<dbReference type="InterPro" id="IPR057244">
    <property type="entry name" value="GAIN_B"/>
</dbReference>
<dbReference type="FunCoup" id="A0A6P7XID7">
    <property type="interactions" value="157"/>
</dbReference>
<evidence type="ECO:0000313" key="23">
    <source>
        <dbReference type="Proteomes" id="UP000515156"/>
    </source>
</evidence>
<keyword evidence="7" id="KW-0677">Repeat</keyword>
<dbReference type="PROSITE" id="PS00650">
    <property type="entry name" value="G_PROTEIN_RECEP_F2_2"/>
    <property type="match status" value="1"/>
</dbReference>
<dbReference type="Gene3D" id="1.20.1070.10">
    <property type="entry name" value="Rhodopsin 7-helix transmembrane proteins"/>
    <property type="match status" value="1"/>
</dbReference>
<dbReference type="InterPro" id="IPR000203">
    <property type="entry name" value="GPS"/>
</dbReference>
<dbReference type="GO" id="GO:0005886">
    <property type="term" value="C:plasma membrane"/>
    <property type="evidence" value="ECO:0007669"/>
    <property type="project" value="UniProtKB-SubCell"/>
</dbReference>
<feature type="transmembrane region" description="Helical" evidence="18">
    <location>
        <begin position="485"/>
        <end position="503"/>
    </location>
</feature>
<evidence type="ECO:0000256" key="3">
    <source>
        <dbReference type="ARBA" id="ARBA00022475"/>
    </source>
</evidence>
<comment type="subcellular location">
    <subcellularLocation>
        <location evidence="1">Cell membrane</location>
        <topology evidence="1">Multi-pass membrane protein</topology>
    </subcellularLocation>
</comment>
<dbReference type="Pfam" id="PF07645">
    <property type="entry name" value="EGF_CA"/>
    <property type="match status" value="2"/>
</dbReference>
<dbReference type="SMART" id="SM00179">
    <property type="entry name" value="EGF_CA"/>
    <property type="match status" value="2"/>
</dbReference>
<name>A0A6P7XID7_9AMPH</name>
<keyword evidence="12" id="KW-1015">Disulfide bond</keyword>